<dbReference type="InterPro" id="IPR001525">
    <property type="entry name" value="C5_MeTfrase"/>
</dbReference>
<dbReference type="GO" id="GO:0008168">
    <property type="term" value="F:methyltransferase activity"/>
    <property type="evidence" value="ECO:0007669"/>
    <property type="project" value="UniProtKB-KW"/>
</dbReference>
<dbReference type="Gene3D" id="3.40.50.150">
    <property type="entry name" value="Vaccinia Virus protein VP39"/>
    <property type="match status" value="1"/>
</dbReference>
<proteinExistence type="predicted"/>
<keyword evidence="1" id="KW-0489">Methyltransferase</keyword>
<dbReference type="SUPFAM" id="SSF53335">
    <property type="entry name" value="S-adenosyl-L-methionine-dependent methyltransferases"/>
    <property type="match status" value="1"/>
</dbReference>
<dbReference type="AlphaFoldDB" id="A0A0F9U5R8"/>
<evidence type="ECO:0000313" key="3">
    <source>
        <dbReference type="EMBL" id="KKN56651.1"/>
    </source>
</evidence>
<comment type="caution">
    <text evidence="3">The sequence shown here is derived from an EMBL/GenBank/DDBJ whole genome shotgun (WGS) entry which is preliminary data.</text>
</comment>
<evidence type="ECO:0008006" key="4">
    <source>
        <dbReference type="Google" id="ProtNLM"/>
    </source>
</evidence>
<dbReference type="Pfam" id="PF00145">
    <property type="entry name" value="DNA_methylase"/>
    <property type="match status" value="1"/>
</dbReference>
<evidence type="ECO:0000256" key="1">
    <source>
        <dbReference type="ARBA" id="ARBA00022603"/>
    </source>
</evidence>
<reference evidence="3" key="1">
    <citation type="journal article" date="2015" name="Nature">
        <title>Complex archaea that bridge the gap between prokaryotes and eukaryotes.</title>
        <authorList>
            <person name="Spang A."/>
            <person name="Saw J.H."/>
            <person name="Jorgensen S.L."/>
            <person name="Zaremba-Niedzwiedzka K."/>
            <person name="Martijn J."/>
            <person name="Lind A.E."/>
            <person name="van Eijk R."/>
            <person name="Schleper C."/>
            <person name="Guy L."/>
            <person name="Ettema T.J."/>
        </authorList>
    </citation>
    <scope>NUCLEOTIDE SEQUENCE</scope>
</reference>
<keyword evidence="2" id="KW-0808">Transferase</keyword>
<sequence length="212" mass="24794">MKILNLYCGIGGNRKLWGDEHEVTAIENNKDIAAIYQDLFPKDLVIVADAHKYLLEHYKEFDFIWASPPCPTHSVCNNFQNAQGIVRYPDMALYQEIVFLKHFFKGKFVIENVKPYYDPLIKPQEAGRHCFWANFHITNKKIECNFNTINARSTTRIEPGIDIKMLEKFHGFDLSKYKTKDKRKGLRNCVKPELGLHIFNCAFKVKQHTLIR</sequence>
<accession>A0A0F9U5R8</accession>
<gene>
    <name evidence="3" type="ORF">LCGC14_0569680</name>
</gene>
<evidence type="ECO:0000256" key="2">
    <source>
        <dbReference type="ARBA" id="ARBA00022679"/>
    </source>
</evidence>
<dbReference type="EMBL" id="LAZR01000835">
    <property type="protein sequence ID" value="KKN56651.1"/>
    <property type="molecule type" value="Genomic_DNA"/>
</dbReference>
<protein>
    <recommendedName>
        <fullName evidence="4">DNA (cytosine-5-)-methyltransferase</fullName>
    </recommendedName>
</protein>
<organism evidence="3">
    <name type="scientific">marine sediment metagenome</name>
    <dbReference type="NCBI Taxonomy" id="412755"/>
    <lineage>
        <taxon>unclassified sequences</taxon>
        <taxon>metagenomes</taxon>
        <taxon>ecological metagenomes</taxon>
    </lineage>
</organism>
<dbReference type="GO" id="GO:0032259">
    <property type="term" value="P:methylation"/>
    <property type="evidence" value="ECO:0007669"/>
    <property type="project" value="UniProtKB-KW"/>
</dbReference>
<dbReference type="InterPro" id="IPR029063">
    <property type="entry name" value="SAM-dependent_MTases_sf"/>
</dbReference>
<name>A0A0F9U5R8_9ZZZZ</name>